<dbReference type="PATRIC" id="fig|1622118.3.peg.1974"/>
<protein>
    <submittedName>
        <fullName evidence="14">TonB-dependent receptor</fullName>
    </submittedName>
</protein>
<dbReference type="Pfam" id="PF13715">
    <property type="entry name" value="CarbopepD_reg_2"/>
    <property type="match status" value="1"/>
</dbReference>
<dbReference type="InterPro" id="IPR037066">
    <property type="entry name" value="Plug_dom_sf"/>
</dbReference>
<evidence type="ECO:0000256" key="6">
    <source>
        <dbReference type="ARBA" id="ARBA00023077"/>
    </source>
</evidence>
<dbReference type="PROSITE" id="PS01156">
    <property type="entry name" value="TONB_DEPENDENT_REC_2"/>
    <property type="match status" value="1"/>
</dbReference>
<dbReference type="InterPro" id="IPR010917">
    <property type="entry name" value="TonB_rcpt_CS"/>
</dbReference>
<keyword evidence="7 10" id="KW-0472">Membrane</keyword>
<dbReference type="InterPro" id="IPR039426">
    <property type="entry name" value="TonB-dep_rcpt-like"/>
</dbReference>
<comment type="similarity">
    <text evidence="10 11">Belongs to the TonB-dependent receptor family.</text>
</comment>
<evidence type="ECO:0000256" key="5">
    <source>
        <dbReference type="ARBA" id="ARBA00022729"/>
    </source>
</evidence>
<feature type="domain" description="TonB-dependent receptor plug" evidence="13">
    <location>
        <begin position="116"/>
        <end position="223"/>
    </location>
</feature>
<dbReference type="AlphaFoldDB" id="A0A0X8G7L2"/>
<dbReference type="Pfam" id="PF07715">
    <property type="entry name" value="Plug"/>
    <property type="match status" value="1"/>
</dbReference>
<keyword evidence="15" id="KW-1185">Reference proteome</keyword>
<dbReference type="InterPro" id="IPR000531">
    <property type="entry name" value="Beta-barrel_TonB"/>
</dbReference>
<evidence type="ECO:0000256" key="10">
    <source>
        <dbReference type="PROSITE-ProRule" id="PRU01360"/>
    </source>
</evidence>
<dbReference type="PANTHER" id="PTHR30069">
    <property type="entry name" value="TONB-DEPENDENT OUTER MEMBRANE RECEPTOR"/>
    <property type="match status" value="1"/>
</dbReference>
<dbReference type="GO" id="GO:0044718">
    <property type="term" value="P:siderophore transmembrane transport"/>
    <property type="evidence" value="ECO:0007669"/>
    <property type="project" value="TreeGrafter"/>
</dbReference>
<evidence type="ECO:0000256" key="3">
    <source>
        <dbReference type="ARBA" id="ARBA00022452"/>
    </source>
</evidence>
<dbReference type="SUPFAM" id="SSF56935">
    <property type="entry name" value="Porins"/>
    <property type="match status" value="1"/>
</dbReference>
<keyword evidence="9 10" id="KW-0998">Cell outer membrane</keyword>
<evidence type="ECO:0000256" key="4">
    <source>
        <dbReference type="ARBA" id="ARBA00022692"/>
    </source>
</evidence>
<dbReference type="InterPro" id="IPR036942">
    <property type="entry name" value="Beta-barrel_TonB_sf"/>
</dbReference>
<dbReference type="Proteomes" id="UP000059672">
    <property type="component" value="Chromosome"/>
</dbReference>
<dbReference type="OrthoDB" id="9761152at2"/>
<reference evidence="14 15" key="2">
    <citation type="journal article" date="2016" name="Int. J. Syst. Evol. Microbiol.">
        <title>Lutibacter profundi sp. nov., isolated from a deep-sea hydrothermal system on the Arctic Mid-Ocean Ridge and emended description of the genus Lutibacter.</title>
        <authorList>
            <person name="Le Moine Bauer S."/>
            <person name="Roalkvam I."/>
            <person name="Steen I.H."/>
            <person name="Dahle H."/>
        </authorList>
    </citation>
    <scope>NUCLEOTIDE SEQUENCE [LARGE SCALE GENOMIC DNA]</scope>
    <source>
        <strain evidence="14 15">LP1</strain>
    </source>
</reference>
<comment type="subcellular location">
    <subcellularLocation>
        <location evidence="1 10">Cell outer membrane</location>
        <topology evidence="1 10">Multi-pass membrane protein</topology>
    </subcellularLocation>
</comment>
<dbReference type="InterPro" id="IPR008969">
    <property type="entry name" value="CarboxyPept-like_regulatory"/>
</dbReference>
<dbReference type="Gene3D" id="2.170.130.10">
    <property type="entry name" value="TonB-dependent receptor, plug domain"/>
    <property type="match status" value="1"/>
</dbReference>
<dbReference type="Gene3D" id="2.40.170.20">
    <property type="entry name" value="TonB-dependent receptor, beta-barrel domain"/>
    <property type="match status" value="1"/>
</dbReference>
<keyword evidence="5" id="KW-0732">Signal</keyword>
<keyword evidence="2 10" id="KW-0813">Transport</keyword>
<dbReference type="InterPro" id="IPR012910">
    <property type="entry name" value="Plug_dom"/>
</dbReference>
<dbReference type="STRING" id="1622118.Lupro_09555"/>
<evidence type="ECO:0000259" key="12">
    <source>
        <dbReference type="Pfam" id="PF00593"/>
    </source>
</evidence>
<evidence type="ECO:0000256" key="11">
    <source>
        <dbReference type="RuleBase" id="RU003357"/>
    </source>
</evidence>
<gene>
    <name evidence="14" type="ORF">Lupro_09555</name>
</gene>
<name>A0A0X8G7L2_9FLAO</name>
<evidence type="ECO:0000256" key="8">
    <source>
        <dbReference type="ARBA" id="ARBA00023170"/>
    </source>
</evidence>
<evidence type="ECO:0000256" key="9">
    <source>
        <dbReference type="ARBA" id="ARBA00023237"/>
    </source>
</evidence>
<dbReference type="RefSeq" id="WP_068209344.1">
    <property type="nucleotide sequence ID" value="NZ_CP013355.1"/>
</dbReference>
<dbReference type="GO" id="GO:0015344">
    <property type="term" value="F:siderophore uptake transmembrane transporter activity"/>
    <property type="evidence" value="ECO:0007669"/>
    <property type="project" value="TreeGrafter"/>
</dbReference>
<evidence type="ECO:0000313" key="15">
    <source>
        <dbReference type="Proteomes" id="UP000059672"/>
    </source>
</evidence>
<dbReference type="PANTHER" id="PTHR30069:SF29">
    <property type="entry name" value="HEMOGLOBIN AND HEMOGLOBIN-HAPTOGLOBIN-BINDING PROTEIN 1-RELATED"/>
    <property type="match status" value="1"/>
</dbReference>
<dbReference type="Gene3D" id="2.60.40.1120">
    <property type="entry name" value="Carboxypeptidase-like, regulatory domain"/>
    <property type="match status" value="1"/>
</dbReference>
<accession>A0A0X8G7L2</accession>
<evidence type="ECO:0000256" key="1">
    <source>
        <dbReference type="ARBA" id="ARBA00004571"/>
    </source>
</evidence>
<keyword evidence="6 11" id="KW-0798">TonB box</keyword>
<evidence type="ECO:0000256" key="7">
    <source>
        <dbReference type="ARBA" id="ARBA00023136"/>
    </source>
</evidence>
<keyword evidence="8 14" id="KW-0675">Receptor</keyword>
<dbReference type="PROSITE" id="PS52016">
    <property type="entry name" value="TONB_DEPENDENT_REC_3"/>
    <property type="match status" value="1"/>
</dbReference>
<sequence>MRNLKNWLMVVMLVSTSIIFGQTKLTGKIVDETNQPLPGASVVLKGLQTGASSDFDGYFTFETSVSSGTIVVSFVGYETKTLTFNGDTNFGTIALKLSAESLDEIVITAVSFAVDRKTPIAVSTIKADVIENKLGSQEFPEILKSTPGVYATKSGGGFGDGRLNLRGFNSENVAVMINGVPVNDMENGRVYWSNWAGLADVTSAMQVQRGLGASKVAVPSIGGTINIISKTTDIEKGGNVTTSVGNDGYQKYGVTVSTGLLDNGFAATVSAAKTKGNGYVDGTEFEGYNYFVNISKQINDNHKLSLTSFGAPQRHGQRQNRSLISTYRNAESGIKFNPDWGYKNGQVVHVEDNFYHKSQTSLNHYWTISDKTNLSTALYASWGSGGGGGTAGTNRDLFKVRLGGFDQPIDLDNIVEINRANGALGSEAFLRASRNDHSWYGVLSTFKTELTDNISFIGGVDIRSYVGKHFREVTDLLGGEYAYDNSDINNPNRALKVGDTFAYNNDGEVGWQGLFTQLEYNTEDLSTFLSVAASNTSYRRVDYFNYLDSDPLQTTDKYDFFGYSVKGGANYNIDDENNVFANIGYFEKAPIFTSVFLQYDNEHINADAENEKIFSAELGYGFRGEKFAANINIYRTQWNDRTLTRSFQNPDGTFGTANILGVNALHQGVELDFTYRVPNLTITGMLSLGDWTWANDLENIQIFDEEQNLVNTVNMFIDGLKVSDAAQTTAALGLDYKIMEKTHFTVDFNFFDNLYARYDPNDRGTPNAPQAWKAPAYTTFDMSFRYGFKIGDLDTTLIGRMNNVFDTQYIADATDGAGSTAQTALVWYGFGRTFNISAKIRF</sequence>
<evidence type="ECO:0000256" key="2">
    <source>
        <dbReference type="ARBA" id="ARBA00022448"/>
    </source>
</evidence>
<feature type="domain" description="TonB-dependent receptor-like beta-barrel" evidence="12">
    <location>
        <begin position="297"/>
        <end position="803"/>
    </location>
</feature>
<reference evidence="15" key="1">
    <citation type="submission" date="2015-12" db="EMBL/GenBank/DDBJ databases">
        <title>Complete genome sequence of Lutibacter profundus strain LP1.</title>
        <authorList>
            <person name="Wissuwa J."/>
            <person name="Le Moine Bauer S."/>
            <person name="Stokke R."/>
            <person name="Dahle H."/>
            <person name="Steen I.H."/>
        </authorList>
    </citation>
    <scope>NUCLEOTIDE SEQUENCE [LARGE SCALE GENOMIC DNA]</scope>
    <source>
        <strain evidence="15">LP1</strain>
    </source>
</reference>
<evidence type="ECO:0000259" key="13">
    <source>
        <dbReference type="Pfam" id="PF07715"/>
    </source>
</evidence>
<dbReference type="KEGG" id="lut:Lupro_09555"/>
<dbReference type="GO" id="GO:0009279">
    <property type="term" value="C:cell outer membrane"/>
    <property type="evidence" value="ECO:0007669"/>
    <property type="project" value="UniProtKB-SubCell"/>
</dbReference>
<evidence type="ECO:0000313" key="14">
    <source>
        <dbReference type="EMBL" id="AMC11496.1"/>
    </source>
</evidence>
<dbReference type="EMBL" id="CP013355">
    <property type="protein sequence ID" value="AMC11496.1"/>
    <property type="molecule type" value="Genomic_DNA"/>
</dbReference>
<proteinExistence type="inferred from homology"/>
<dbReference type="SUPFAM" id="SSF49464">
    <property type="entry name" value="Carboxypeptidase regulatory domain-like"/>
    <property type="match status" value="1"/>
</dbReference>
<organism evidence="14 15">
    <name type="scientific">Lutibacter profundi</name>
    <dbReference type="NCBI Taxonomy" id="1622118"/>
    <lineage>
        <taxon>Bacteria</taxon>
        <taxon>Pseudomonadati</taxon>
        <taxon>Bacteroidota</taxon>
        <taxon>Flavobacteriia</taxon>
        <taxon>Flavobacteriales</taxon>
        <taxon>Flavobacteriaceae</taxon>
        <taxon>Lutibacter</taxon>
    </lineage>
</organism>
<keyword evidence="4 10" id="KW-0812">Transmembrane</keyword>
<keyword evidence="3 10" id="KW-1134">Transmembrane beta strand</keyword>
<dbReference type="Pfam" id="PF00593">
    <property type="entry name" value="TonB_dep_Rec_b-barrel"/>
    <property type="match status" value="1"/>
</dbReference>